<comment type="caution">
    <text evidence="1">The sequence shown here is derived from an EMBL/GenBank/DDBJ whole genome shotgun (WGS) entry which is preliminary data.</text>
</comment>
<evidence type="ECO:0000313" key="2">
    <source>
        <dbReference type="Proteomes" id="UP000003195"/>
    </source>
</evidence>
<accession>E2ZAD2</accession>
<sequence>MTNISRSPINGQIEADDIKSPNHYTWRGKVCEEIIGELTQGAEGKEAYYLGAVVKYLYRYPKKGTPLKDLQKAKQYIDMLMVLKGNADD</sequence>
<dbReference type="RefSeq" id="WP_006941213.1">
    <property type="nucleotide sequence ID" value="NZ_GL538185.1"/>
</dbReference>
<evidence type="ECO:0008006" key="3">
    <source>
        <dbReference type="Google" id="ProtNLM"/>
    </source>
</evidence>
<dbReference type="eggNOG" id="ENOG5033BW7">
    <property type="taxonomic scope" value="Bacteria"/>
</dbReference>
<gene>
    <name evidence="1" type="ORF">HMPREF9429_00388</name>
</gene>
<dbReference type="Proteomes" id="UP000003195">
    <property type="component" value="Unassembled WGS sequence"/>
</dbReference>
<dbReference type="Pfam" id="PF11753">
    <property type="entry name" value="DUF3310"/>
    <property type="match status" value="1"/>
</dbReference>
<dbReference type="STRING" id="706434.HMPREF9429_00388"/>
<dbReference type="AlphaFoldDB" id="E2ZAD2"/>
<dbReference type="EMBL" id="AECS01000011">
    <property type="protein sequence ID" value="EFQ04643.1"/>
    <property type="molecule type" value="Genomic_DNA"/>
</dbReference>
<reference evidence="1 2" key="1">
    <citation type="submission" date="2010-08" db="EMBL/GenBank/DDBJ databases">
        <authorList>
            <person name="Weinstock G."/>
            <person name="Sodergren E."/>
            <person name="Clifton S."/>
            <person name="Fulton L."/>
            <person name="Fulton B."/>
            <person name="Courtney L."/>
            <person name="Fronick C."/>
            <person name="Harrison M."/>
            <person name="Strong C."/>
            <person name="Farmer C."/>
            <person name="Delahaunty K."/>
            <person name="Markovic C."/>
            <person name="Hall O."/>
            <person name="Minx P."/>
            <person name="Tomlinson C."/>
            <person name="Mitreva M."/>
            <person name="Hou S."/>
            <person name="Chen J."/>
            <person name="Wollam A."/>
            <person name="Pepin K.H."/>
            <person name="Johnson M."/>
            <person name="Bhonagiri V."/>
            <person name="Zhang X."/>
            <person name="Suruliraj S."/>
            <person name="Warren W."/>
            <person name="Chinwalla A."/>
            <person name="Mardis E.R."/>
            <person name="Wilson R.K."/>
        </authorList>
    </citation>
    <scope>NUCLEOTIDE SEQUENCE [LARGE SCALE GENOMIC DNA]</scope>
    <source>
        <strain evidence="1 2">F0359</strain>
    </source>
</reference>
<dbReference type="InterPro" id="IPR021739">
    <property type="entry name" value="SaV-like"/>
</dbReference>
<organism evidence="1 2">
    <name type="scientific">Megasphaera micronuciformis F0359</name>
    <dbReference type="NCBI Taxonomy" id="706434"/>
    <lineage>
        <taxon>Bacteria</taxon>
        <taxon>Bacillati</taxon>
        <taxon>Bacillota</taxon>
        <taxon>Negativicutes</taxon>
        <taxon>Veillonellales</taxon>
        <taxon>Veillonellaceae</taxon>
        <taxon>Megasphaera</taxon>
    </lineage>
</organism>
<protein>
    <recommendedName>
        <fullName evidence="3">Protein of unknwon function (DUF3310)</fullName>
    </recommendedName>
</protein>
<dbReference type="OrthoDB" id="1684418at2"/>
<dbReference type="HOGENOM" id="CLU_145435_0_0_9"/>
<proteinExistence type="predicted"/>
<evidence type="ECO:0000313" key="1">
    <source>
        <dbReference type="EMBL" id="EFQ04643.1"/>
    </source>
</evidence>
<keyword evidence="2" id="KW-1185">Reference proteome</keyword>
<name>E2ZAD2_9FIRM</name>